<dbReference type="InterPro" id="IPR027417">
    <property type="entry name" value="P-loop_NTPase"/>
</dbReference>
<dbReference type="InterPro" id="IPR010285">
    <property type="entry name" value="DNA_helicase_pif1-like_DEAD"/>
</dbReference>
<dbReference type="CDD" id="cd18037">
    <property type="entry name" value="DEXSc_Pif1_like"/>
    <property type="match status" value="1"/>
</dbReference>
<dbReference type="PANTHER" id="PTHR47642">
    <property type="entry name" value="ATP-DEPENDENT DNA HELICASE"/>
    <property type="match status" value="1"/>
</dbReference>
<reference evidence="2" key="1">
    <citation type="journal article" date="2020" name="Nature">
        <title>Giant virus diversity and host interactions through global metagenomics.</title>
        <authorList>
            <person name="Schulz F."/>
            <person name="Roux S."/>
            <person name="Paez-Espino D."/>
            <person name="Jungbluth S."/>
            <person name="Walsh D.A."/>
            <person name="Denef V.J."/>
            <person name="McMahon K.D."/>
            <person name="Konstantinidis K.T."/>
            <person name="Eloe-Fadrosh E.A."/>
            <person name="Kyrpides N.C."/>
            <person name="Woyke T."/>
        </authorList>
    </citation>
    <scope>NUCLEOTIDE SEQUENCE</scope>
    <source>
        <strain evidence="2">GVMAG-M-3300025727-45</strain>
    </source>
</reference>
<dbReference type="GO" id="GO:0000723">
    <property type="term" value="P:telomere maintenance"/>
    <property type="evidence" value="ECO:0007669"/>
    <property type="project" value="InterPro"/>
</dbReference>
<organism evidence="2">
    <name type="scientific">viral metagenome</name>
    <dbReference type="NCBI Taxonomy" id="1070528"/>
    <lineage>
        <taxon>unclassified sequences</taxon>
        <taxon>metagenomes</taxon>
        <taxon>organismal metagenomes</taxon>
    </lineage>
</organism>
<name>A0A6C0J5A4_9ZZZZ</name>
<dbReference type="AlphaFoldDB" id="A0A6C0J5A4"/>
<dbReference type="InterPro" id="IPR003593">
    <property type="entry name" value="AAA+_ATPase"/>
</dbReference>
<dbReference type="SMART" id="SM00382">
    <property type="entry name" value="AAA"/>
    <property type="match status" value="1"/>
</dbReference>
<dbReference type="GO" id="GO:0006281">
    <property type="term" value="P:DNA repair"/>
    <property type="evidence" value="ECO:0007669"/>
    <property type="project" value="InterPro"/>
</dbReference>
<dbReference type="InterPro" id="IPR051055">
    <property type="entry name" value="PIF1_helicase"/>
</dbReference>
<evidence type="ECO:0000259" key="1">
    <source>
        <dbReference type="SMART" id="SM00382"/>
    </source>
</evidence>
<dbReference type="CDD" id="cd18809">
    <property type="entry name" value="SF1_C_RecD"/>
    <property type="match status" value="1"/>
</dbReference>
<dbReference type="PANTHER" id="PTHR47642:SF5">
    <property type="entry name" value="ATP-DEPENDENT DNA HELICASE"/>
    <property type="match status" value="1"/>
</dbReference>
<dbReference type="GO" id="GO:0003678">
    <property type="term" value="F:DNA helicase activity"/>
    <property type="evidence" value="ECO:0007669"/>
    <property type="project" value="InterPro"/>
</dbReference>
<dbReference type="EMBL" id="MN740316">
    <property type="protein sequence ID" value="QHT99796.1"/>
    <property type="molecule type" value="Genomic_DNA"/>
</dbReference>
<proteinExistence type="predicted"/>
<feature type="domain" description="AAA+ ATPase" evidence="1">
    <location>
        <begin position="18"/>
        <end position="208"/>
    </location>
</feature>
<dbReference type="Pfam" id="PF05970">
    <property type="entry name" value="PIF1"/>
    <property type="match status" value="1"/>
</dbReference>
<evidence type="ECO:0000313" key="2">
    <source>
        <dbReference type="EMBL" id="QHT99796.1"/>
    </source>
</evidence>
<dbReference type="Gene3D" id="3.40.50.300">
    <property type="entry name" value="P-loop containing nucleotide triphosphate hydrolases"/>
    <property type="match status" value="1"/>
</dbReference>
<sequence>MEEVLTEKQEYVIECFEKGKNIFITGPAGCGKTFLLNNLINKLSKFEKEQVAITAMTGVAATLLPEGRTLHSWAGIGIGNGDSEHLYKYVRKVSKNRERWNSVKVLIIDEVSMLTLELFEKLDYIAQKIRNRKTFFGGIQLIFCGDFCQLPPVKSTDYCFQSELWQGNIHNILLTKIFRQDNTIFQTLLNEIRLGYISDEHIMLLKQRIKKIKYENGIIPTCIYPTNAQVSSINEKEIEKLKQENSSILFKCVDKVYNREKDIILKTGKSYEKIIEFINKSSMLVDNLELCIDCQVMLVVNYDMDTKLANGSRGIITGFVNGNPRVLFRHGIEQIITPYQQSSEMTTYSVTRTQIPLRLAWAVTVHKSQGMTLDYVVTDLGNVFLPSQIYVTLSRVRSLDGLFLKNINFSKIYCDDAVKEFYENINKPVKKKHENAFSVLLNSN</sequence>
<dbReference type="SUPFAM" id="SSF52540">
    <property type="entry name" value="P-loop containing nucleoside triphosphate hydrolases"/>
    <property type="match status" value="2"/>
</dbReference>
<protein>
    <recommendedName>
        <fullName evidence="1">AAA+ ATPase domain-containing protein</fullName>
    </recommendedName>
</protein>
<accession>A0A6C0J5A4</accession>